<feature type="domain" description="AB hydrolase-1" evidence="2">
    <location>
        <begin position="41"/>
        <end position="288"/>
    </location>
</feature>
<evidence type="ECO:0000313" key="3">
    <source>
        <dbReference type="EMBL" id="RDV07155.1"/>
    </source>
</evidence>
<dbReference type="SUPFAM" id="SSF53474">
    <property type="entry name" value="alpha/beta-Hydrolases"/>
    <property type="match status" value="1"/>
</dbReference>
<dbReference type="EMBL" id="QRGP01000001">
    <property type="protein sequence ID" value="RDV07155.1"/>
    <property type="molecule type" value="Genomic_DNA"/>
</dbReference>
<dbReference type="Proteomes" id="UP000263833">
    <property type="component" value="Unassembled WGS sequence"/>
</dbReference>
<dbReference type="GO" id="GO:0016787">
    <property type="term" value="F:hydrolase activity"/>
    <property type="evidence" value="ECO:0007669"/>
    <property type="project" value="UniProtKB-KW"/>
</dbReference>
<dbReference type="OrthoDB" id="9804723at2"/>
<organism evidence="3 4">
    <name type="scientific">Sphingorhabdus pulchriflava</name>
    <dbReference type="NCBI Taxonomy" id="2292257"/>
    <lineage>
        <taxon>Bacteria</taxon>
        <taxon>Pseudomonadati</taxon>
        <taxon>Pseudomonadota</taxon>
        <taxon>Alphaproteobacteria</taxon>
        <taxon>Sphingomonadales</taxon>
        <taxon>Sphingomonadaceae</taxon>
        <taxon>Sphingorhabdus</taxon>
    </lineage>
</organism>
<keyword evidence="1 3" id="KW-0378">Hydrolase</keyword>
<keyword evidence="4" id="KW-1185">Reference proteome</keyword>
<evidence type="ECO:0000256" key="1">
    <source>
        <dbReference type="ARBA" id="ARBA00022801"/>
    </source>
</evidence>
<name>A0A371BHU3_9SPHN</name>
<dbReference type="InterPro" id="IPR029058">
    <property type="entry name" value="AB_hydrolase_fold"/>
</dbReference>
<comment type="caution">
    <text evidence="3">The sequence shown here is derived from an EMBL/GenBank/DDBJ whole genome shotgun (WGS) entry which is preliminary data.</text>
</comment>
<dbReference type="AlphaFoldDB" id="A0A371BHU3"/>
<evidence type="ECO:0000313" key="4">
    <source>
        <dbReference type="Proteomes" id="UP000263833"/>
    </source>
</evidence>
<reference evidence="4" key="1">
    <citation type="submission" date="2018-08" db="EMBL/GenBank/DDBJ databases">
        <authorList>
            <person name="Kim S.-J."/>
            <person name="Jung G.-Y."/>
        </authorList>
    </citation>
    <scope>NUCLEOTIDE SEQUENCE [LARGE SCALE GENOMIC DNA]</scope>
    <source>
        <strain evidence="4">GY_G</strain>
    </source>
</reference>
<proteinExistence type="predicted"/>
<dbReference type="RefSeq" id="WP_115548702.1">
    <property type="nucleotide sequence ID" value="NZ_QRGP01000001.1"/>
</dbReference>
<dbReference type="PRINTS" id="PR00412">
    <property type="entry name" value="EPOXHYDRLASE"/>
</dbReference>
<sequence>MSEFSWVADPASGIRQRFVEANGQRFELAEAGDPKSRKFAILLHGFPELNFSWRHQMPELAAQGWRVWAPNMRGYGASSKPEGVPAYRMDHLMADVAALIDLAKTQSTTDEVMLVAHDWGAVIAWTFAIQKIRPLDRLVIMNVPHPKCAERELKYWRQRKKSWYIFFFQLPWLPEKMMLANDAKAVRGAFFNTAANKDRFPPHDLDIYAKAAQQPRAMHSMVNYYRALVRYPEAREVGDAMVDTPTLVIWGENDMALDIHLLDGMEAWVPNLKVHRLPGISHWVQQDAPEDVNRLLGQWLDSPAR</sequence>
<dbReference type="InterPro" id="IPR000639">
    <property type="entry name" value="Epox_hydrolase-like"/>
</dbReference>
<accession>A0A371BHU3</accession>
<gene>
    <name evidence="3" type="ORF">DXH95_07215</name>
</gene>
<dbReference type="InterPro" id="IPR000073">
    <property type="entry name" value="AB_hydrolase_1"/>
</dbReference>
<dbReference type="Gene3D" id="3.40.50.1820">
    <property type="entry name" value="alpha/beta hydrolase"/>
    <property type="match status" value="1"/>
</dbReference>
<dbReference type="PANTHER" id="PTHR43329">
    <property type="entry name" value="EPOXIDE HYDROLASE"/>
    <property type="match status" value="1"/>
</dbReference>
<evidence type="ECO:0000259" key="2">
    <source>
        <dbReference type="Pfam" id="PF00561"/>
    </source>
</evidence>
<dbReference type="Pfam" id="PF00561">
    <property type="entry name" value="Abhydrolase_1"/>
    <property type="match status" value="1"/>
</dbReference>
<protein>
    <submittedName>
        <fullName evidence="3">Alpha/beta fold hydrolase</fullName>
    </submittedName>
</protein>